<dbReference type="AlphaFoldDB" id="A0A448WPQ7"/>
<dbReference type="Proteomes" id="UP000784294">
    <property type="component" value="Unassembled WGS sequence"/>
</dbReference>
<comment type="caution">
    <text evidence="1">The sequence shown here is derived from an EMBL/GenBank/DDBJ whole genome shotgun (WGS) entry which is preliminary data.</text>
</comment>
<gene>
    <name evidence="1" type="ORF">PXEA_LOCUS10373</name>
</gene>
<accession>A0A448WPQ7</accession>
<protein>
    <submittedName>
        <fullName evidence="1">Uncharacterized protein</fullName>
    </submittedName>
</protein>
<sequence>MQVCGDLLCTKEEAASLAALHIHLDTRWPTGRLPPHLLLSSSLSGSMWISGAPTATALGPLSALGSGGLFSAVGPAVRSGLGSSLCSTVNFGPVNNNCSTNLRKRASSFSLTPASIRARLNGRLSVIL</sequence>
<keyword evidence="2" id="KW-1185">Reference proteome</keyword>
<name>A0A448WPQ7_9PLAT</name>
<proteinExistence type="predicted"/>
<organism evidence="1 2">
    <name type="scientific">Protopolystoma xenopodis</name>
    <dbReference type="NCBI Taxonomy" id="117903"/>
    <lineage>
        <taxon>Eukaryota</taxon>
        <taxon>Metazoa</taxon>
        <taxon>Spiralia</taxon>
        <taxon>Lophotrochozoa</taxon>
        <taxon>Platyhelminthes</taxon>
        <taxon>Monogenea</taxon>
        <taxon>Polyopisthocotylea</taxon>
        <taxon>Polystomatidea</taxon>
        <taxon>Polystomatidae</taxon>
        <taxon>Protopolystoma</taxon>
    </lineage>
</organism>
<dbReference type="EMBL" id="CAAALY010030430">
    <property type="protein sequence ID" value="VEL16933.1"/>
    <property type="molecule type" value="Genomic_DNA"/>
</dbReference>
<evidence type="ECO:0000313" key="1">
    <source>
        <dbReference type="EMBL" id="VEL16933.1"/>
    </source>
</evidence>
<reference evidence="1" key="1">
    <citation type="submission" date="2018-11" db="EMBL/GenBank/DDBJ databases">
        <authorList>
            <consortium name="Pathogen Informatics"/>
        </authorList>
    </citation>
    <scope>NUCLEOTIDE SEQUENCE</scope>
</reference>
<evidence type="ECO:0000313" key="2">
    <source>
        <dbReference type="Proteomes" id="UP000784294"/>
    </source>
</evidence>